<comment type="subcellular location">
    <subcellularLocation>
        <location evidence="1">Cell membrane</location>
        <topology evidence="1">Multi-pass membrane protein</topology>
    </subcellularLocation>
</comment>
<organism evidence="11 12">
    <name type="scientific">Acrocarpospora phusangensis</name>
    <dbReference type="NCBI Taxonomy" id="1070424"/>
    <lineage>
        <taxon>Bacteria</taxon>
        <taxon>Bacillati</taxon>
        <taxon>Actinomycetota</taxon>
        <taxon>Actinomycetes</taxon>
        <taxon>Streptosporangiales</taxon>
        <taxon>Streptosporangiaceae</taxon>
        <taxon>Acrocarpospora</taxon>
    </lineage>
</organism>
<dbReference type="InterPro" id="IPR003838">
    <property type="entry name" value="ABC3_permease_C"/>
</dbReference>
<dbReference type="PANTHER" id="PTHR30572:SF4">
    <property type="entry name" value="ABC TRANSPORTER PERMEASE YTRF"/>
    <property type="match status" value="1"/>
</dbReference>
<evidence type="ECO:0000256" key="6">
    <source>
        <dbReference type="ARBA" id="ARBA00038076"/>
    </source>
</evidence>
<dbReference type="GO" id="GO:0005886">
    <property type="term" value="C:plasma membrane"/>
    <property type="evidence" value="ECO:0007669"/>
    <property type="project" value="UniProtKB-SubCell"/>
</dbReference>
<keyword evidence="3 8" id="KW-0812">Transmembrane</keyword>
<keyword evidence="12" id="KW-1185">Reference proteome</keyword>
<feature type="transmembrane region" description="Helical" evidence="8">
    <location>
        <begin position="297"/>
        <end position="330"/>
    </location>
</feature>
<feature type="domain" description="MacB-like periplasmic core" evidence="10">
    <location>
        <begin position="17"/>
        <end position="177"/>
    </location>
</feature>
<feature type="domain" description="ABC3 transporter permease C-terminal" evidence="9">
    <location>
        <begin position="718"/>
        <end position="831"/>
    </location>
</feature>
<evidence type="ECO:0000313" key="12">
    <source>
        <dbReference type="Proteomes" id="UP000640052"/>
    </source>
</evidence>
<evidence type="ECO:0000256" key="8">
    <source>
        <dbReference type="SAM" id="Phobius"/>
    </source>
</evidence>
<feature type="domain" description="ABC3 transporter permease C-terminal" evidence="9">
    <location>
        <begin position="255"/>
        <end position="375"/>
    </location>
</feature>
<evidence type="ECO:0000256" key="3">
    <source>
        <dbReference type="ARBA" id="ARBA00022692"/>
    </source>
</evidence>
<dbReference type="EMBL" id="BOOA01000052">
    <property type="protein sequence ID" value="GIH27272.1"/>
    <property type="molecule type" value="Genomic_DNA"/>
</dbReference>
<evidence type="ECO:0000256" key="4">
    <source>
        <dbReference type="ARBA" id="ARBA00022989"/>
    </source>
</evidence>
<sequence>MLRTTLAGLRAHKLRLLLTSLAIALGVGFIAGTFVLTDTIEVGFRQKFTADAAKIDVAVRPADDPAISAEVLAKIRKVPGVVEAQGMLSGPAPLLGRDGKAAGNYPTTGISVMTGQLNRLTLTGGVAPAKPDEAILDDNTAKTRQFAVGDTITVLDQKNVKHEFTLVGLFDTGVDQQLASSGAVGFTTETARLMTGAKGFDRVDVVGTEDPARLRDAVASALGAGFQVKTGDQLADELAAQSKVEIGYLTLLLLLFGLVAMFVSALVIYNTFNILVAQRTREMALLRCIGATRTQIFGSILLESAVVGVLSSGIGLLLGLGLGAGAMAVMEALDGPVPAGAAIALTPRTIVFSVLIGLLVTIGAALLPARAATRVAPVAALRSQVEEQSFKTGVVRIVFAGLFLLAGAGLTTAGITSIEGDLALIVLMGGGGVFFLGVLIISPVIMRPLAAFVGWLPRRLFGVPGKLAVDNARRNPRRAATTTVALTIGVALMTLISVITATTRATVKTQLDEQFPVDYMISDQRGSEAGVPRAVADALRQSPEIGSVMQMRVTNAPVAASDPGTDPGTGEATVGNIPSVPDFRPKAASGSFDRLEPGTVALVDYLAREWNRKVGDTIQVKTTEAGTVTLTIVATFDGRTSDQAPVSVPEKEFDRYFGPLDDTRVFVNAKDGVAPEVARRAVEAVAQPYPTALVMSSTELRGEFDDALDMMLMIFGGLLGLAILISILGIANTLSLSVHERTHESALLRALGLTRPQLRRMLSLEALLLGLIGALVGICLGTVYGWAAMQTFPFEIQFRAPVGQILSFLALSGLAGVLAALLPARRASRASIVGALASV</sequence>
<dbReference type="Pfam" id="PF02687">
    <property type="entry name" value="FtsX"/>
    <property type="match status" value="2"/>
</dbReference>
<evidence type="ECO:0000313" key="11">
    <source>
        <dbReference type="EMBL" id="GIH27272.1"/>
    </source>
</evidence>
<gene>
    <name evidence="11" type="ORF">Aph01nite_55820</name>
</gene>
<feature type="transmembrane region" description="Helical" evidence="8">
    <location>
        <begin position="766"/>
        <end position="789"/>
    </location>
</feature>
<evidence type="ECO:0000256" key="1">
    <source>
        <dbReference type="ARBA" id="ARBA00004651"/>
    </source>
</evidence>
<feature type="transmembrane region" description="Helical" evidence="8">
    <location>
        <begin position="801"/>
        <end position="822"/>
    </location>
</feature>
<evidence type="ECO:0000259" key="10">
    <source>
        <dbReference type="Pfam" id="PF12704"/>
    </source>
</evidence>
<evidence type="ECO:0000259" key="9">
    <source>
        <dbReference type="Pfam" id="PF02687"/>
    </source>
</evidence>
<evidence type="ECO:0000256" key="7">
    <source>
        <dbReference type="SAM" id="MobiDB-lite"/>
    </source>
</evidence>
<evidence type="ECO:0000256" key="5">
    <source>
        <dbReference type="ARBA" id="ARBA00023136"/>
    </source>
</evidence>
<feature type="transmembrane region" description="Helical" evidence="8">
    <location>
        <begin position="248"/>
        <end position="276"/>
    </location>
</feature>
<feature type="domain" description="MacB-like periplasmic core" evidence="10">
    <location>
        <begin position="480"/>
        <end position="684"/>
    </location>
</feature>
<keyword evidence="2" id="KW-1003">Cell membrane</keyword>
<feature type="region of interest" description="Disordered" evidence="7">
    <location>
        <begin position="561"/>
        <end position="580"/>
    </location>
</feature>
<feature type="transmembrane region" description="Helical" evidence="8">
    <location>
        <begin position="483"/>
        <end position="501"/>
    </location>
</feature>
<dbReference type="PANTHER" id="PTHR30572">
    <property type="entry name" value="MEMBRANE COMPONENT OF TRANSPORTER-RELATED"/>
    <property type="match status" value="1"/>
</dbReference>
<feature type="transmembrane region" description="Helical" evidence="8">
    <location>
        <begin position="710"/>
        <end position="731"/>
    </location>
</feature>
<dbReference type="Proteomes" id="UP000640052">
    <property type="component" value="Unassembled WGS sequence"/>
</dbReference>
<comment type="caution">
    <text evidence="11">The sequence shown here is derived from an EMBL/GenBank/DDBJ whole genome shotgun (WGS) entry which is preliminary data.</text>
</comment>
<dbReference type="AlphaFoldDB" id="A0A919UQV1"/>
<accession>A0A919UQV1</accession>
<feature type="transmembrane region" description="Helical" evidence="8">
    <location>
        <begin position="16"/>
        <end position="36"/>
    </location>
</feature>
<dbReference type="GO" id="GO:0022857">
    <property type="term" value="F:transmembrane transporter activity"/>
    <property type="evidence" value="ECO:0007669"/>
    <property type="project" value="TreeGrafter"/>
</dbReference>
<name>A0A919UQV1_9ACTN</name>
<dbReference type="RefSeq" id="WP_204043932.1">
    <property type="nucleotide sequence ID" value="NZ_BOOA01000052.1"/>
</dbReference>
<evidence type="ECO:0000256" key="2">
    <source>
        <dbReference type="ARBA" id="ARBA00022475"/>
    </source>
</evidence>
<dbReference type="Pfam" id="PF12704">
    <property type="entry name" value="MacB_PCD"/>
    <property type="match status" value="2"/>
</dbReference>
<keyword evidence="4 8" id="KW-1133">Transmembrane helix</keyword>
<feature type="transmembrane region" description="Helical" evidence="8">
    <location>
        <begin position="393"/>
        <end position="416"/>
    </location>
</feature>
<proteinExistence type="inferred from homology"/>
<comment type="similarity">
    <text evidence="6">Belongs to the ABC-4 integral membrane protein family.</text>
</comment>
<keyword evidence="5 8" id="KW-0472">Membrane</keyword>
<dbReference type="InterPro" id="IPR050250">
    <property type="entry name" value="Macrolide_Exporter_MacB"/>
</dbReference>
<feature type="transmembrane region" description="Helical" evidence="8">
    <location>
        <begin position="350"/>
        <end position="372"/>
    </location>
</feature>
<protein>
    <submittedName>
        <fullName evidence="11">ABC transporter</fullName>
    </submittedName>
</protein>
<reference evidence="11" key="1">
    <citation type="submission" date="2021-01" db="EMBL/GenBank/DDBJ databases">
        <title>Whole genome shotgun sequence of Acrocarpospora phusangensis NBRC 108782.</title>
        <authorList>
            <person name="Komaki H."/>
            <person name="Tamura T."/>
        </authorList>
    </citation>
    <scope>NUCLEOTIDE SEQUENCE</scope>
    <source>
        <strain evidence="11">NBRC 108782</strain>
    </source>
</reference>
<dbReference type="InterPro" id="IPR025857">
    <property type="entry name" value="MacB_PCD"/>
</dbReference>
<feature type="transmembrane region" description="Helical" evidence="8">
    <location>
        <begin position="422"/>
        <end position="441"/>
    </location>
</feature>